<evidence type="ECO:0000313" key="1">
    <source>
        <dbReference type="EMBL" id="KAK1515748.1"/>
    </source>
</evidence>
<dbReference type="RefSeq" id="XP_060308295.1">
    <property type="nucleotide sequence ID" value="XM_060461093.1"/>
</dbReference>
<dbReference type="GeneID" id="85344640"/>
<accession>A0AAI9YM97</accession>
<gene>
    <name evidence="1" type="ORF">CCOS01_12946</name>
</gene>
<keyword evidence="2" id="KW-1185">Reference proteome</keyword>
<reference evidence="1 2" key="1">
    <citation type="submission" date="2016-10" db="EMBL/GenBank/DDBJ databases">
        <title>The genome sequence of Colletotrichum fioriniae PJ7.</title>
        <authorList>
            <person name="Baroncelli R."/>
        </authorList>
    </citation>
    <scope>NUCLEOTIDE SEQUENCE [LARGE SCALE GENOMIC DNA]</scope>
    <source>
        <strain evidence="1 2">IMI 309622</strain>
    </source>
</reference>
<proteinExistence type="predicted"/>
<sequence>MRSHTPPRPLTFPSLGVLTMVSSVKLGSSNSLPLAERFWEHPGALGKPSKLKPPRWRGRISRPSKLVAHRLKPTLFTHSKIKVQPDPGSGRGSSPLLLLWISCSWLCRTARTPAVVLGRGTLPSFLPLPLHEYLSRRSSDSIVTRPSGRPPTIDK</sequence>
<comment type="caution">
    <text evidence="1">The sequence shown here is derived from an EMBL/GenBank/DDBJ whole genome shotgun (WGS) entry which is preliminary data.</text>
</comment>
<protein>
    <submittedName>
        <fullName evidence="1">Uncharacterized protein</fullName>
    </submittedName>
</protein>
<dbReference type="Proteomes" id="UP001240678">
    <property type="component" value="Unassembled WGS sequence"/>
</dbReference>
<evidence type="ECO:0000313" key="2">
    <source>
        <dbReference type="Proteomes" id="UP001240678"/>
    </source>
</evidence>
<dbReference type="EMBL" id="MOOE01000016">
    <property type="protein sequence ID" value="KAK1515748.1"/>
    <property type="molecule type" value="Genomic_DNA"/>
</dbReference>
<name>A0AAI9YM97_9PEZI</name>
<organism evidence="1 2">
    <name type="scientific">Colletotrichum costaricense</name>
    <dbReference type="NCBI Taxonomy" id="1209916"/>
    <lineage>
        <taxon>Eukaryota</taxon>
        <taxon>Fungi</taxon>
        <taxon>Dikarya</taxon>
        <taxon>Ascomycota</taxon>
        <taxon>Pezizomycotina</taxon>
        <taxon>Sordariomycetes</taxon>
        <taxon>Hypocreomycetidae</taxon>
        <taxon>Glomerellales</taxon>
        <taxon>Glomerellaceae</taxon>
        <taxon>Colletotrichum</taxon>
        <taxon>Colletotrichum acutatum species complex</taxon>
    </lineage>
</organism>
<dbReference type="AlphaFoldDB" id="A0AAI9YM97"/>